<dbReference type="KEGG" id="pmal:PMUG01_01014000"/>
<dbReference type="EMBL" id="LT594622">
    <property type="protein sequence ID" value="SBT86853.1"/>
    <property type="molecule type" value="Genomic_DNA"/>
</dbReference>
<sequence>MNELSSYPHVHEDLQVIKTAFSGCPRSTWFFLDNRFLQGVLAGIILFYVVLYYTRRYKNRVIIPPNDNTFTYATSNAQMSFTNDGRTYC</sequence>
<evidence type="ECO:0000313" key="3">
    <source>
        <dbReference type="Proteomes" id="UP000219813"/>
    </source>
</evidence>
<dbReference type="VEuPathDB" id="PlasmoDB:PmUG01_01014000"/>
<keyword evidence="1" id="KW-1133">Transmembrane helix</keyword>
<reference evidence="2 3" key="1">
    <citation type="submission" date="2016-06" db="EMBL/GenBank/DDBJ databases">
        <authorList>
            <consortium name="Pathogen Informatics"/>
        </authorList>
    </citation>
    <scope>NUCLEOTIDE SEQUENCE [LARGE SCALE GENOMIC DNA]</scope>
</reference>
<proteinExistence type="predicted"/>
<feature type="transmembrane region" description="Helical" evidence="1">
    <location>
        <begin position="36"/>
        <end position="54"/>
    </location>
</feature>
<keyword evidence="1" id="KW-0472">Membrane</keyword>
<keyword evidence="3" id="KW-1185">Reference proteome</keyword>
<gene>
    <name evidence="2" type="primary">PmUG01_01014000</name>
    <name evidence="2" type="ORF">PMUG01_01014000</name>
</gene>
<accession>A0A1D3JK85</accession>
<protein>
    <submittedName>
        <fullName evidence="2">Uncharacterized protein</fullName>
    </submittedName>
</protein>
<dbReference type="GeneID" id="39866292"/>
<evidence type="ECO:0000256" key="1">
    <source>
        <dbReference type="SAM" id="Phobius"/>
    </source>
</evidence>
<dbReference type="AlphaFoldDB" id="A0A1D3JK85"/>
<dbReference type="RefSeq" id="XP_028859936.1">
    <property type="nucleotide sequence ID" value="XM_029007522.1"/>
</dbReference>
<organism evidence="2 3">
    <name type="scientific">Plasmodium malariae</name>
    <dbReference type="NCBI Taxonomy" id="5858"/>
    <lineage>
        <taxon>Eukaryota</taxon>
        <taxon>Sar</taxon>
        <taxon>Alveolata</taxon>
        <taxon>Apicomplexa</taxon>
        <taxon>Aconoidasida</taxon>
        <taxon>Haemosporida</taxon>
        <taxon>Plasmodiidae</taxon>
        <taxon>Plasmodium</taxon>
        <taxon>Plasmodium (Plasmodium)</taxon>
    </lineage>
</organism>
<dbReference type="Proteomes" id="UP000219813">
    <property type="component" value="Chromosome 1"/>
</dbReference>
<dbReference type="OMA" id="KSALGAC"/>
<keyword evidence="1" id="KW-0812">Transmembrane</keyword>
<name>A0A1D3JK85_PLAMA</name>
<dbReference type="OrthoDB" id="380332at2759"/>
<evidence type="ECO:0000313" key="2">
    <source>
        <dbReference type="EMBL" id="SBT86853.1"/>
    </source>
</evidence>